<dbReference type="Proteomes" id="UP001516400">
    <property type="component" value="Unassembled WGS sequence"/>
</dbReference>
<gene>
    <name evidence="2" type="ORF">HHI36_017705</name>
</gene>
<evidence type="ECO:0000313" key="3">
    <source>
        <dbReference type="Proteomes" id="UP001516400"/>
    </source>
</evidence>
<proteinExistence type="predicted"/>
<protein>
    <submittedName>
        <fullName evidence="2">Uncharacterized protein</fullName>
    </submittedName>
</protein>
<feature type="compositionally biased region" description="Acidic residues" evidence="1">
    <location>
        <begin position="61"/>
        <end position="71"/>
    </location>
</feature>
<feature type="compositionally biased region" description="Basic and acidic residues" evidence="1">
    <location>
        <begin position="72"/>
        <end position="88"/>
    </location>
</feature>
<feature type="compositionally biased region" description="Basic and acidic residues" evidence="1">
    <location>
        <begin position="10"/>
        <end position="24"/>
    </location>
</feature>
<name>A0ABD2NPV1_9CUCU</name>
<accession>A0ABD2NPV1</accession>
<keyword evidence="3" id="KW-1185">Reference proteome</keyword>
<dbReference type="AlphaFoldDB" id="A0ABD2NPV1"/>
<feature type="compositionally biased region" description="Basic residues" evidence="1">
    <location>
        <begin position="89"/>
        <end position="98"/>
    </location>
</feature>
<dbReference type="EMBL" id="JABFTP020000124">
    <property type="protein sequence ID" value="KAL3280205.1"/>
    <property type="molecule type" value="Genomic_DNA"/>
</dbReference>
<reference evidence="2 3" key="1">
    <citation type="journal article" date="2021" name="BMC Biol.">
        <title>Horizontally acquired antibacterial genes associated with adaptive radiation of ladybird beetles.</title>
        <authorList>
            <person name="Li H.S."/>
            <person name="Tang X.F."/>
            <person name="Huang Y.H."/>
            <person name="Xu Z.Y."/>
            <person name="Chen M.L."/>
            <person name="Du X.Y."/>
            <person name="Qiu B.Y."/>
            <person name="Chen P.T."/>
            <person name="Zhang W."/>
            <person name="Slipinski A."/>
            <person name="Escalona H.E."/>
            <person name="Waterhouse R.M."/>
            <person name="Zwick A."/>
            <person name="Pang H."/>
        </authorList>
    </citation>
    <scope>NUCLEOTIDE SEQUENCE [LARGE SCALE GENOMIC DNA]</scope>
    <source>
        <strain evidence="2">SYSU2018</strain>
    </source>
</reference>
<organism evidence="2 3">
    <name type="scientific">Cryptolaemus montrouzieri</name>
    <dbReference type="NCBI Taxonomy" id="559131"/>
    <lineage>
        <taxon>Eukaryota</taxon>
        <taxon>Metazoa</taxon>
        <taxon>Ecdysozoa</taxon>
        <taxon>Arthropoda</taxon>
        <taxon>Hexapoda</taxon>
        <taxon>Insecta</taxon>
        <taxon>Pterygota</taxon>
        <taxon>Neoptera</taxon>
        <taxon>Endopterygota</taxon>
        <taxon>Coleoptera</taxon>
        <taxon>Polyphaga</taxon>
        <taxon>Cucujiformia</taxon>
        <taxon>Coccinelloidea</taxon>
        <taxon>Coccinellidae</taxon>
        <taxon>Scymninae</taxon>
        <taxon>Scymnini</taxon>
        <taxon>Cryptolaemus</taxon>
    </lineage>
</organism>
<sequence length="98" mass="11480">MSCKEVLSSYKRDNDVKVKRKVSDYESSEEEDFKSPKNTVKGMRIYKKTSEIETTNQFESLMEEDIDEDLHEDNHPKEEDDKDNEGNRKTKKTTKSPG</sequence>
<feature type="region of interest" description="Disordered" evidence="1">
    <location>
        <begin position="1"/>
        <end position="98"/>
    </location>
</feature>
<evidence type="ECO:0000256" key="1">
    <source>
        <dbReference type="SAM" id="MobiDB-lite"/>
    </source>
</evidence>
<evidence type="ECO:0000313" key="2">
    <source>
        <dbReference type="EMBL" id="KAL3280205.1"/>
    </source>
</evidence>
<comment type="caution">
    <text evidence="2">The sequence shown here is derived from an EMBL/GenBank/DDBJ whole genome shotgun (WGS) entry which is preliminary data.</text>
</comment>